<dbReference type="EMBL" id="AP019822">
    <property type="protein sequence ID" value="BBM37264.1"/>
    <property type="molecule type" value="Genomic_DNA"/>
</dbReference>
<gene>
    <name evidence="1" type="ORF">JCM16774_2223</name>
</gene>
<organism evidence="1 2">
    <name type="scientific">Pseudoleptotrichia goodfellowii</name>
    <dbReference type="NCBI Taxonomy" id="157692"/>
    <lineage>
        <taxon>Bacteria</taxon>
        <taxon>Fusobacteriati</taxon>
        <taxon>Fusobacteriota</taxon>
        <taxon>Fusobacteriia</taxon>
        <taxon>Fusobacteriales</taxon>
        <taxon>Leptotrichiaceae</taxon>
        <taxon>Pseudoleptotrichia</taxon>
    </lineage>
</organism>
<dbReference type="Proteomes" id="UP000321606">
    <property type="component" value="Chromosome"/>
</dbReference>
<proteinExistence type="predicted"/>
<sequence length="158" mass="19359">MQENIKIDMGIMSIFKMMKNVKKLYFKSQSLSNSCMDWNYMGIGTVELTLDYNKLYFSEEIILDNNAKYIDKKMWYFHDSFIEFYHYRNEKYEKIFEFSIRNNKFVLKEKYECQPDVYYGALSVLEDKIFFTMNIRGMRKDELLEYIYFPDDNMEQDS</sequence>
<reference evidence="1 2" key="1">
    <citation type="submission" date="2019-07" db="EMBL/GenBank/DDBJ databases">
        <title>Complete Genome Sequence of Leptotrichia goodfellowii Strain JCM 16774.</title>
        <authorList>
            <person name="Watanabe S."/>
            <person name="Cui L."/>
        </authorList>
    </citation>
    <scope>NUCLEOTIDE SEQUENCE [LARGE SCALE GENOMIC DNA]</scope>
    <source>
        <strain evidence="1 2">JCM16774</strain>
    </source>
</reference>
<accession>A0A510JDG2</accession>
<dbReference type="AlphaFoldDB" id="A0A510JDG2"/>
<evidence type="ECO:0000313" key="1">
    <source>
        <dbReference type="EMBL" id="BBM37264.1"/>
    </source>
</evidence>
<dbReference type="KEGG" id="lgo:JCM16774_2223"/>
<dbReference type="STRING" id="714315.GCA_000516535_02218"/>
<name>A0A510JDG2_9FUSO</name>
<dbReference type="RefSeq" id="WP_006806298.1">
    <property type="nucleotide sequence ID" value="NZ_AP019822.1"/>
</dbReference>
<evidence type="ECO:0000313" key="2">
    <source>
        <dbReference type="Proteomes" id="UP000321606"/>
    </source>
</evidence>
<dbReference type="OrthoDB" id="80873at2"/>
<protein>
    <submittedName>
        <fullName evidence="1">Uncharacterized protein</fullName>
    </submittedName>
</protein>